<dbReference type="Proteomes" id="UP000188268">
    <property type="component" value="Unassembled WGS sequence"/>
</dbReference>
<evidence type="ECO:0000313" key="2">
    <source>
        <dbReference type="EMBL" id="OMO73369.1"/>
    </source>
</evidence>
<gene>
    <name evidence="2" type="ORF">CCACVL1_17302</name>
</gene>
<evidence type="ECO:0000256" key="1">
    <source>
        <dbReference type="SAM" id="MobiDB-lite"/>
    </source>
</evidence>
<name>A0A1R3HSH4_COCAP</name>
<accession>A0A1R3HSH4</accession>
<dbReference type="AlphaFoldDB" id="A0A1R3HSH4"/>
<dbReference type="Gramene" id="OMO73369">
    <property type="protein sequence ID" value="OMO73369"/>
    <property type="gene ID" value="CCACVL1_17302"/>
</dbReference>
<reference evidence="2 3" key="1">
    <citation type="submission" date="2013-09" db="EMBL/GenBank/DDBJ databases">
        <title>Corchorus capsularis genome sequencing.</title>
        <authorList>
            <person name="Alam M."/>
            <person name="Haque M.S."/>
            <person name="Islam M.S."/>
            <person name="Emdad E.M."/>
            <person name="Islam M.M."/>
            <person name="Ahmed B."/>
            <person name="Halim A."/>
            <person name="Hossen Q.M.M."/>
            <person name="Hossain M.Z."/>
            <person name="Ahmed R."/>
            <person name="Khan M.M."/>
            <person name="Islam R."/>
            <person name="Rashid M.M."/>
            <person name="Khan S.A."/>
            <person name="Rahman M.S."/>
            <person name="Alam M."/>
        </authorList>
    </citation>
    <scope>NUCLEOTIDE SEQUENCE [LARGE SCALE GENOMIC DNA]</scope>
    <source>
        <strain evidence="3">cv. CVL-1</strain>
        <tissue evidence="2">Whole seedling</tissue>
    </source>
</reference>
<sequence>MAIGGEEERREEGEDSRILLNLLFHFSYLLERENKDLYRESGRGSRAVSNSRENVKAAD</sequence>
<dbReference type="EMBL" id="AWWV01011224">
    <property type="protein sequence ID" value="OMO73369.1"/>
    <property type="molecule type" value="Genomic_DNA"/>
</dbReference>
<feature type="region of interest" description="Disordered" evidence="1">
    <location>
        <begin position="38"/>
        <end position="59"/>
    </location>
</feature>
<keyword evidence="3" id="KW-1185">Reference proteome</keyword>
<comment type="caution">
    <text evidence="2">The sequence shown here is derived from an EMBL/GenBank/DDBJ whole genome shotgun (WGS) entry which is preliminary data.</text>
</comment>
<protein>
    <submittedName>
        <fullName evidence="2">Uncharacterized protein</fullName>
    </submittedName>
</protein>
<organism evidence="2 3">
    <name type="scientific">Corchorus capsularis</name>
    <name type="common">Jute</name>
    <dbReference type="NCBI Taxonomy" id="210143"/>
    <lineage>
        <taxon>Eukaryota</taxon>
        <taxon>Viridiplantae</taxon>
        <taxon>Streptophyta</taxon>
        <taxon>Embryophyta</taxon>
        <taxon>Tracheophyta</taxon>
        <taxon>Spermatophyta</taxon>
        <taxon>Magnoliopsida</taxon>
        <taxon>eudicotyledons</taxon>
        <taxon>Gunneridae</taxon>
        <taxon>Pentapetalae</taxon>
        <taxon>rosids</taxon>
        <taxon>malvids</taxon>
        <taxon>Malvales</taxon>
        <taxon>Malvaceae</taxon>
        <taxon>Grewioideae</taxon>
        <taxon>Apeibeae</taxon>
        <taxon>Corchorus</taxon>
    </lineage>
</organism>
<proteinExistence type="predicted"/>
<evidence type="ECO:0000313" key="3">
    <source>
        <dbReference type="Proteomes" id="UP000188268"/>
    </source>
</evidence>